<reference evidence="12 13" key="2">
    <citation type="journal article" date="2012" name="J. Bacteriol.">
        <title>Complete genome sequences of Desulfosporosinus orientis DSM765T, Desulfosporosinus youngiae DSM17734T, Desulfosporosinus meridiei DSM13257T, and Desulfosporosinus acidiphilus DSM22704T.</title>
        <authorList>
            <person name="Pester M."/>
            <person name="Brambilla E."/>
            <person name="Alazard D."/>
            <person name="Rattei T."/>
            <person name="Weinmaier T."/>
            <person name="Han J."/>
            <person name="Lucas S."/>
            <person name="Lapidus A."/>
            <person name="Cheng J.F."/>
            <person name="Goodwin L."/>
            <person name="Pitluck S."/>
            <person name="Peters L."/>
            <person name="Ovchinnikova G."/>
            <person name="Teshima H."/>
            <person name="Detter J.C."/>
            <person name="Han C.S."/>
            <person name="Tapia R."/>
            <person name="Land M.L."/>
            <person name="Hauser L."/>
            <person name="Kyrpides N.C."/>
            <person name="Ivanova N.N."/>
            <person name="Pagani I."/>
            <person name="Huntmann M."/>
            <person name="Wei C.L."/>
            <person name="Davenport K.W."/>
            <person name="Daligault H."/>
            <person name="Chain P.S."/>
            <person name="Chen A."/>
            <person name="Mavromatis K."/>
            <person name="Markowitz V."/>
            <person name="Szeto E."/>
            <person name="Mikhailova N."/>
            <person name="Pati A."/>
            <person name="Wagner M."/>
            <person name="Woyke T."/>
            <person name="Ollivier B."/>
            <person name="Klenk H.P."/>
            <person name="Spring S."/>
            <person name="Loy A."/>
        </authorList>
    </citation>
    <scope>NUCLEOTIDE SEQUENCE [LARGE SCALE GENOMIC DNA]</scope>
    <source>
        <strain evidence="13">ATCC 19365 / DSM 765 / NCIMB 8382 / VKM B-1628</strain>
    </source>
</reference>
<dbReference type="GO" id="GO:0009055">
    <property type="term" value="F:electron transfer activity"/>
    <property type="evidence" value="ECO:0007669"/>
    <property type="project" value="InterPro"/>
</dbReference>
<dbReference type="GO" id="GO:0046872">
    <property type="term" value="F:metal ion binding"/>
    <property type="evidence" value="ECO:0007669"/>
    <property type="project" value="UniProtKB-KW"/>
</dbReference>
<dbReference type="InterPro" id="IPR004852">
    <property type="entry name" value="Di-haem_cyt_c_peroxidsae"/>
</dbReference>
<dbReference type="PANTHER" id="PTHR30600:SF10">
    <property type="entry name" value="BLL6722 PROTEIN"/>
    <property type="match status" value="1"/>
</dbReference>
<comment type="cofactor">
    <cofactor evidence="8">
        <name>heme</name>
        <dbReference type="ChEBI" id="CHEBI:30413"/>
    </cofactor>
    <text evidence="8">Binds 2 heme groups.</text>
</comment>
<evidence type="ECO:0000256" key="5">
    <source>
        <dbReference type="ARBA" id="ARBA00022764"/>
    </source>
</evidence>
<dbReference type="KEGG" id="dor:Desor_2412"/>
<dbReference type="InterPro" id="IPR026259">
    <property type="entry name" value="MauG/Cytc_peroxidase"/>
</dbReference>
<proteinExistence type="predicted"/>
<dbReference type="SUPFAM" id="SSF46626">
    <property type="entry name" value="Cytochrome c"/>
    <property type="match status" value="2"/>
</dbReference>
<dbReference type="GO" id="GO:0004130">
    <property type="term" value="F:cytochrome-c peroxidase activity"/>
    <property type="evidence" value="ECO:0007669"/>
    <property type="project" value="TreeGrafter"/>
</dbReference>
<feature type="chain" id="PRO_5003505149" evidence="10">
    <location>
        <begin position="26"/>
        <end position="366"/>
    </location>
</feature>
<dbReference type="PIRSF" id="PIRSF000294">
    <property type="entry name" value="Cytochrome-c_peroxidase"/>
    <property type="match status" value="1"/>
</dbReference>
<keyword evidence="6" id="KW-0560">Oxidoreductase</keyword>
<organism evidence="12 13">
    <name type="scientific">Desulfosporosinus orientis (strain ATCC 19365 / DSM 765 / NCIMB 8382 / VKM B-1628 / Singapore I)</name>
    <name type="common">Desulfotomaculum orientis</name>
    <dbReference type="NCBI Taxonomy" id="768706"/>
    <lineage>
        <taxon>Bacteria</taxon>
        <taxon>Bacillati</taxon>
        <taxon>Bacillota</taxon>
        <taxon>Clostridia</taxon>
        <taxon>Eubacteriales</taxon>
        <taxon>Desulfitobacteriaceae</taxon>
        <taxon>Desulfosporosinus</taxon>
    </lineage>
</organism>
<keyword evidence="13" id="KW-1185">Reference proteome</keyword>
<evidence type="ECO:0000256" key="4">
    <source>
        <dbReference type="ARBA" id="ARBA00022729"/>
    </source>
</evidence>
<dbReference type="GO" id="GO:0020037">
    <property type="term" value="F:heme binding"/>
    <property type="evidence" value="ECO:0007669"/>
    <property type="project" value="InterPro"/>
</dbReference>
<keyword evidence="12" id="KW-0575">Peroxidase</keyword>
<dbReference type="PANTHER" id="PTHR30600">
    <property type="entry name" value="CYTOCHROME C PEROXIDASE-RELATED"/>
    <property type="match status" value="1"/>
</dbReference>
<evidence type="ECO:0000256" key="10">
    <source>
        <dbReference type="SAM" id="SignalP"/>
    </source>
</evidence>
<feature type="binding site" description="covalent" evidence="8">
    <location>
        <position position="55"/>
    </location>
    <ligand>
        <name>heme c</name>
        <dbReference type="ChEBI" id="CHEBI:61717"/>
        <label>1</label>
    </ligand>
</feature>
<accession>G7WFA3</accession>
<feature type="binding site" description="covalent" evidence="8">
    <location>
        <position position="220"/>
    </location>
    <ligand>
        <name>heme c</name>
        <dbReference type="ChEBI" id="CHEBI:61717"/>
        <label>2</label>
    </ligand>
</feature>
<dbReference type="EMBL" id="CP003108">
    <property type="protein sequence ID" value="AET67989.1"/>
    <property type="molecule type" value="Genomic_DNA"/>
</dbReference>
<dbReference type="AlphaFoldDB" id="G7WFA3"/>
<evidence type="ECO:0000256" key="6">
    <source>
        <dbReference type="ARBA" id="ARBA00023002"/>
    </source>
</evidence>
<feature type="signal peptide" evidence="10">
    <location>
        <begin position="1"/>
        <end position="25"/>
    </location>
</feature>
<evidence type="ECO:0000256" key="1">
    <source>
        <dbReference type="ARBA" id="ARBA00004418"/>
    </source>
</evidence>
<evidence type="ECO:0000256" key="8">
    <source>
        <dbReference type="PIRSR" id="PIRSR000294-1"/>
    </source>
</evidence>
<dbReference type="InterPro" id="IPR036909">
    <property type="entry name" value="Cyt_c-like_dom_sf"/>
</dbReference>
<name>G7WFA3_DESOD</name>
<feature type="binding site" description="covalent" evidence="8">
    <location>
        <position position="52"/>
    </location>
    <ligand>
        <name>heme c</name>
        <dbReference type="ChEBI" id="CHEBI:61717"/>
        <label>1</label>
    </ligand>
</feature>
<dbReference type="HOGENOM" id="CLU_034652_0_1_9"/>
<dbReference type="InterPro" id="IPR051395">
    <property type="entry name" value="Cytochrome_c_Peroxidase/MauG"/>
</dbReference>
<dbReference type="RefSeq" id="WP_014184798.1">
    <property type="nucleotide sequence ID" value="NC_016584.1"/>
</dbReference>
<feature type="domain" description="Cytochrome c" evidence="11">
    <location>
        <begin position="30"/>
        <end position="182"/>
    </location>
</feature>
<comment type="PTM">
    <text evidence="8">Binds 2 heme groups per subunit.</text>
</comment>
<protein>
    <submittedName>
        <fullName evidence="12">Cytochrome c peroxidase</fullName>
    </submittedName>
</protein>
<dbReference type="PROSITE" id="PS51007">
    <property type="entry name" value="CYTC"/>
    <property type="match status" value="2"/>
</dbReference>
<keyword evidence="2 8" id="KW-0349">Heme</keyword>
<dbReference type="PATRIC" id="fig|768706.3.peg.2421"/>
<dbReference type="Proteomes" id="UP000006346">
    <property type="component" value="Chromosome"/>
</dbReference>
<gene>
    <name evidence="12" type="ordered locus">Desor_2412</name>
</gene>
<keyword evidence="4 10" id="KW-0732">Signal</keyword>
<sequence>MSKKICILIFTMSLIMITMLGTAFAGETTPKQALGKLLFFDTNLSTPNGMSCSSCHDPSVAFTDPDSNLPVSQGVVPRLFGNRNSPSAAYAAFSPTFQLTANGYVGGQFWDGRAANLVEQAKGPFLNPLEMHNPNKQAVISAVFNSNYASLFTDVYGDNAFDNVEIAYNDVADAIAAYENTDELNKFTSKYDYYLKGETTLTEQEKLGLELFNDPNKGNCTACHSSQIGPYNADHPLFTDYSYDNLGVPKNWDSPYLYLPRAFNPEGKNYVDLGLGGVLNDPNEYGKFKVPSLRNVSITYPYMHNGYFKTLREVVNFYNTRDIDNWPAPEVPENVNKQEVGNLGLTSDEVDAIVAFLNTLTDGYQP</sequence>
<evidence type="ECO:0000256" key="2">
    <source>
        <dbReference type="ARBA" id="ARBA00022617"/>
    </source>
</evidence>
<dbReference type="eggNOG" id="COG1858">
    <property type="taxonomic scope" value="Bacteria"/>
</dbReference>
<evidence type="ECO:0000259" key="11">
    <source>
        <dbReference type="PROSITE" id="PS51007"/>
    </source>
</evidence>
<dbReference type="Pfam" id="PF00034">
    <property type="entry name" value="Cytochrom_C"/>
    <property type="match status" value="1"/>
</dbReference>
<dbReference type="Gene3D" id="1.10.760.10">
    <property type="entry name" value="Cytochrome c-like domain"/>
    <property type="match status" value="2"/>
</dbReference>
<keyword evidence="7 9" id="KW-0408">Iron</keyword>
<evidence type="ECO:0000313" key="12">
    <source>
        <dbReference type="EMBL" id="AET67989.1"/>
    </source>
</evidence>
<dbReference type="GO" id="GO:0042597">
    <property type="term" value="C:periplasmic space"/>
    <property type="evidence" value="ECO:0007669"/>
    <property type="project" value="UniProtKB-SubCell"/>
</dbReference>
<reference evidence="13" key="1">
    <citation type="submission" date="2011-11" db="EMBL/GenBank/DDBJ databases">
        <title>Complete sequence of Desulfosporosinus orientis DSM 765.</title>
        <authorList>
            <person name="Lucas S."/>
            <person name="Han J."/>
            <person name="Lapidus A."/>
            <person name="Cheng J.-F."/>
            <person name="Goodwin L."/>
            <person name="Pitluck S."/>
            <person name="Peters L."/>
            <person name="Ovchinnikova G."/>
            <person name="Teshima H."/>
            <person name="Detter J.C."/>
            <person name="Han C."/>
            <person name="Tapia R."/>
            <person name="Land M."/>
            <person name="Hauser L."/>
            <person name="Kyrpides N."/>
            <person name="Ivanova N."/>
            <person name="Pagani I."/>
            <person name="Pester M."/>
            <person name="Spring S."/>
            <person name="Ollivier B."/>
            <person name="Rattei T."/>
            <person name="Klenk H.-P."/>
            <person name="Wagner M."/>
            <person name="Loy A."/>
            <person name="Woyke T."/>
        </authorList>
    </citation>
    <scope>NUCLEOTIDE SEQUENCE [LARGE SCALE GENOMIC DNA]</scope>
    <source>
        <strain evidence="13">ATCC 19365 / DSM 765 / NCIMB 8382 / VKM B-1628</strain>
    </source>
</reference>
<feature type="binding site" description="axial binding residue" evidence="9">
    <location>
        <position position="56"/>
    </location>
    <ligand>
        <name>heme c</name>
        <dbReference type="ChEBI" id="CHEBI:61717"/>
        <label>1</label>
    </ligand>
    <ligandPart>
        <name>Fe</name>
        <dbReference type="ChEBI" id="CHEBI:18248"/>
    </ligandPart>
</feature>
<keyword evidence="5" id="KW-0574">Periplasm</keyword>
<feature type="binding site" description="axial binding residue" evidence="9">
    <location>
        <position position="224"/>
    </location>
    <ligand>
        <name>heme c</name>
        <dbReference type="ChEBI" id="CHEBI:61717"/>
        <label>2</label>
    </ligand>
    <ligandPart>
        <name>Fe</name>
        <dbReference type="ChEBI" id="CHEBI:18248"/>
    </ligandPart>
</feature>
<evidence type="ECO:0000256" key="3">
    <source>
        <dbReference type="ARBA" id="ARBA00022723"/>
    </source>
</evidence>
<evidence type="ECO:0000313" key="13">
    <source>
        <dbReference type="Proteomes" id="UP000006346"/>
    </source>
</evidence>
<dbReference type="Pfam" id="PF03150">
    <property type="entry name" value="CCP_MauG"/>
    <property type="match status" value="1"/>
</dbReference>
<feature type="binding site" description="covalent" evidence="8">
    <location>
        <position position="223"/>
    </location>
    <ligand>
        <name>heme c</name>
        <dbReference type="ChEBI" id="CHEBI:61717"/>
        <label>2</label>
    </ligand>
</feature>
<dbReference type="InterPro" id="IPR009056">
    <property type="entry name" value="Cyt_c-like_dom"/>
</dbReference>
<dbReference type="STRING" id="768706.Desor_2412"/>
<evidence type="ECO:0000256" key="7">
    <source>
        <dbReference type="ARBA" id="ARBA00023004"/>
    </source>
</evidence>
<feature type="domain" description="Cytochrome c" evidence="11">
    <location>
        <begin position="203"/>
        <end position="361"/>
    </location>
</feature>
<keyword evidence="3 9" id="KW-0479">Metal-binding</keyword>
<dbReference type="OrthoDB" id="9772811at2"/>
<comment type="subcellular location">
    <subcellularLocation>
        <location evidence="1">Periplasm</location>
    </subcellularLocation>
</comment>
<evidence type="ECO:0000256" key="9">
    <source>
        <dbReference type="PIRSR" id="PIRSR000294-2"/>
    </source>
</evidence>